<protein>
    <submittedName>
        <fullName evidence="6">PilT protein domain protein</fullName>
    </submittedName>
</protein>
<evidence type="ECO:0000256" key="2">
    <source>
        <dbReference type="ARBA" id="ARBA00022723"/>
    </source>
</evidence>
<dbReference type="HOGENOM" id="CLU_119496_0_0_11"/>
<dbReference type="GO" id="GO:0016787">
    <property type="term" value="F:hydrolase activity"/>
    <property type="evidence" value="ECO:0007669"/>
    <property type="project" value="UniProtKB-KW"/>
</dbReference>
<dbReference type="RefSeq" id="WP_015883861.1">
    <property type="nucleotide sequence ID" value="NC_012669.1"/>
</dbReference>
<dbReference type="STRING" id="471853.Bcav_3382"/>
<evidence type="ECO:0000313" key="6">
    <source>
        <dbReference type="EMBL" id="ACQ81624.1"/>
    </source>
</evidence>
<dbReference type="eggNOG" id="COG1848">
    <property type="taxonomic scope" value="Bacteria"/>
</dbReference>
<dbReference type="Pfam" id="PF01850">
    <property type="entry name" value="PIN"/>
    <property type="match status" value="1"/>
</dbReference>
<accession>C5C1Z9</accession>
<dbReference type="AlphaFoldDB" id="C5C1Z9"/>
<dbReference type="SUPFAM" id="SSF88723">
    <property type="entry name" value="PIN domain-like"/>
    <property type="match status" value="1"/>
</dbReference>
<feature type="domain" description="PIN" evidence="5">
    <location>
        <begin position="5"/>
        <end position="119"/>
    </location>
</feature>
<dbReference type="CDD" id="cd09874">
    <property type="entry name" value="PIN_MT3492-like"/>
    <property type="match status" value="1"/>
</dbReference>
<dbReference type="Gene3D" id="3.40.50.1010">
    <property type="entry name" value="5'-nuclease"/>
    <property type="match status" value="1"/>
</dbReference>
<proteinExistence type="predicted"/>
<dbReference type="GO" id="GO:0004518">
    <property type="term" value="F:nuclease activity"/>
    <property type="evidence" value="ECO:0007669"/>
    <property type="project" value="UniProtKB-KW"/>
</dbReference>
<keyword evidence="1" id="KW-0540">Nuclease</keyword>
<sequence>MALTYLDTSASAKLIAVEAESAALADYLRASPDAEAVTSVVGIVELLRVGARLGPAQRLRAVDLAARLGTIALTESIARAAADAAPANLRTLDAIHVASAVVAGAESVVSYDARLSEAAVAAGLRVVAPGT</sequence>
<keyword evidence="2" id="KW-0479">Metal-binding</keyword>
<keyword evidence="4" id="KW-0460">Magnesium</keyword>
<name>C5C1Z9_BEUC1</name>
<dbReference type="InterPro" id="IPR029060">
    <property type="entry name" value="PIN-like_dom_sf"/>
</dbReference>
<dbReference type="GO" id="GO:0046872">
    <property type="term" value="F:metal ion binding"/>
    <property type="evidence" value="ECO:0007669"/>
    <property type="project" value="UniProtKB-KW"/>
</dbReference>
<evidence type="ECO:0000313" key="7">
    <source>
        <dbReference type="Proteomes" id="UP000007962"/>
    </source>
</evidence>
<organism evidence="6 7">
    <name type="scientific">Beutenbergia cavernae (strain ATCC BAA-8 / DSM 12333 / CCUG 43141 / JCM 11478 / NBRC 16432 / NCIMB 13614 / HKI 0122)</name>
    <dbReference type="NCBI Taxonomy" id="471853"/>
    <lineage>
        <taxon>Bacteria</taxon>
        <taxon>Bacillati</taxon>
        <taxon>Actinomycetota</taxon>
        <taxon>Actinomycetes</taxon>
        <taxon>Micrococcales</taxon>
        <taxon>Beutenbergiaceae</taxon>
        <taxon>Beutenbergia</taxon>
    </lineage>
</organism>
<evidence type="ECO:0000256" key="4">
    <source>
        <dbReference type="ARBA" id="ARBA00022842"/>
    </source>
</evidence>
<reference evidence="6 7" key="1">
    <citation type="journal article" date="2009" name="Stand. Genomic Sci.">
        <title>Complete genome sequence of Beutenbergia cavernae type strain (HKI 0122).</title>
        <authorList>
            <person name="Land M."/>
            <person name="Pukall R."/>
            <person name="Abt B."/>
            <person name="Goker M."/>
            <person name="Rohde M."/>
            <person name="Glavina Del Rio T."/>
            <person name="Tice H."/>
            <person name="Copeland A."/>
            <person name="Cheng J.F."/>
            <person name="Lucas S."/>
            <person name="Chen F."/>
            <person name="Nolan M."/>
            <person name="Bruce D."/>
            <person name="Goodwin L."/>
            <person name="Pitluck S."/>
            <person name="Ivanova N."/>
            <person name="Mavromatis K."/>
            <person name="Ovchinnikova G."/>
            <person name="Pati A."/>
            <person name="Chen A."/>
            <person name="Palaniappan K."/>
            <person name="Hauser L."/>
            <person name="Chang Y.J."/>
            <person name="Jefferies C.C."/>
            <person name="Saunders E."/>
            <person name="Brettin T."/>
            <person name="Detter J.C."/>
            <person name="Han C."/>
            <person name="Chain P."/>
            <person name="Bristow J."/>
            <person name="Eisen J.A."/>
            <person name="Markowitz V."/>
            <person name="Hugenholtz P."/>
            <person name="Kyrpides N.C."/>
            <person name="Klenk H.P."/>
            <person name="Lapidus A."/>
        </authorList>
    </citation>
    <scope>NUCLEOTIDE SEQUENCE [LARGE SCALE GENOMIC DNA]</scope>
    <source>
        <strain evidence="7">ATCC BAA-8 / DSM 12333 / NBRC 16432</strain>
    </source>
</reference>
<gene>
    <name evidence="6" type="ordered locus">Bcav_3382</name>
</gene>
<evidence type="ECO:0000259" key="5">
    <source>
        <dbReference type="Pfam" id="PF01850"/>
    </source>
</evidence>
<keyword evidence="7" id="KW-1185">Reference proteome</keyword>
<evidence type="ECO:0000256" key="1">
    <source>
        <dbReference type="ARBA" id="ARBA00022722"/>
    </source>
</evidence>
<keyword evidence="3" id="KW-0378">Hydrolase</keyword>
<dbReference type="KEGG" id="bcv:Bcav_3382"/>
<dbReference type="Proteomes" id="UP000007962">
    <property type="component" value="Chromosome"/>
</dbReference>
<dbReference type="EMBL" id="CP001618">
    <property type="protein sequence ID" value="ACQ81624.1"/>
    <property type="molecule type" value="Genomic_DNA"/>
</dbReference>
<evidence type="ECO:0000256" key="3">
    <source>
        <dbReference type="ARBA" id="ARBA00022801"/>
    </source>
</evidence>
<dbReference type="InterPro" id="IPR002716">
    <property type="entry name" value="PIN_dom"/>
</dbReference>